<evidence type="ECO:0000256" key="1">
    <source>
        <dbReference type="ARBA" id="ARBA00023015"/>
    </source>
</evidence>
<feature type="domain" description="HTH araC/xylS-type" evidence="5">
    <location>
        <begin position="9"/>
        <end position="107"/>
    </location>
</feature>
<keyword evidence="3" id="KW-0804">Transcription</keyword>
<dbReference type="Proteomes" id="UP000245817">
    <property type="component" value="Unassembled WGS sequence"/>
</dbReference>
<evidence type="ECO:0000313" key="7">
    <source>
        <dbReference type="EMBL" id="TCW90893.1"/>
    </source>
</evidence>
<proteinExistence type="predicted"/>
<name>A0A483F409_KLEPN</name>
<evidence type="ECO:0000259" key="5">
    <source>
        <dbReference type="PROSITE" id="PS01124"/>
    </source>
</evidence>
<reference evidence="6 8" key="1">
    <citation type="submission" date="2017-09" db="EMBL/GenBank/DDBJ databases">
        <title>Molecular Epidemiology of Livestock-Associated Methicillin Resistant Staphylococcus aureus (LA-MRSA) and Extended-Spectrum Beta-Lactamase (ESBL)-Producing Enterobacteriaceae in Pigs and Exposed Workers in Cameroon and South Africa.</title>
        <authorList>
            <person name="Founou L."/>
            <person name="Founou R.C."/>
            <person name="Allam M."/>
            <person name="Ismail A."/>
            <person name="Essack S.Y."/>
        </authorList>
    </citation>
    <scope>NUCLEOTIDE SEQUENCE [LARGE SCALE GENOMIC DNA]</scope>
    <source>
        <strain evidence="6 8">HH516E4IA</strain>
    </source>
</reference>
<feature type="compositionally biased region" description="Polar residues" evidence="4">
    <location>
        <begin position="113"/>
        <end position="122"/>
    </location>
</feature>
<organism evidence="7">
    <name type="scientific">Klebsiella pneumoniae</name>
    <dbReference type="NCBI Taxonomy" id="573"/>
    <lineage>
        <taxon>Bacteria</taxon>
        <taxon>Pseudomonadati</taxon>
        <taxon>Pseudomonadota</taxon>
        <taxon>Gammaproteobacteria</taxon>
        <taxon>Enterobacterales</taxon>
        <taxon>Enterobacteriaceae</taxon>
        <taxon>Klebsiella/Raoultella group</taxon>
        <taxon>Klebsiella</taxon>
        <taxon>Klebsiella pneumoniae complex</taxon>
    </lineage>
</organism>
<dbReference type="InterPro" id="IPR009057">
    <property type="entry name" value="Homeodomain-like_sf"/>
</dbReference>
<accession>A0A483F409</accession>
<dbReference type="GO" id="GO:0003700">
    <property type="term" value="F:DNA-binding transcription factor activity"/>
    <property type="evidence" value="ECO:0007669"/>
    <property type="project" value="InterPro"/>
</dbReference>
<dbReference type="RefSeq" id="WP_004899290.1">
    <property type="nucleotide sequence ID" value="NZ_BAACAF010000026.1"/>
</dbReference>
<dbReference type="InterPro" id="IPR018060">
    <property type="entry name" value="HTH_AraC"/>
</dbReference>
<dbReference type="PROSITE" id="PS00041">
    <property type="entry name" value="HTH_ARAC_FAMILY_1"/>
    <property type="match status" value="1"/>
</dbReference>
<dbReference type="InterPro" id="IPR018062">
    <property type="entry name" value="HTH_AraC-typ_CS"/>
</dbReference>
<protein>
    <submittedName>
        <fullName evidence="6">AraC family transcriptional regulator</fullName>
    </submittedName>
    <submittedName>
        <fullName evidence="7">Helix-turn-helix domain-containing protein</fullName>
    </submittedName>
</protein>
<dbReference type="PANTHER" id="PTHR47504">
    <property type="entry name" value="RIGHT ORIGIN-BINDING PROTEIN"/>
    <property type="match status" value="1"/>
</dbReference>
<evidence type="ECO:0000256" key="3">
    <source>
        <dbReference type="ARBA" id="ARBA00023163"/>
    </source>
</evidence>
<sequence length="132" mass="15625">MKNRKDFVNDLIIWINKNIEMPLKIDDVAIRSGYSKWHLQRLFFSETGRSLGGFIREKKLCLILEAVITTNEPLINIAMRFGFDSQQSLTRAFRKRYNVPPHRYRKNAVNIKSKSSREQGNYSYHKDDFLNL</sequence>
<comment type="caution">
    <text evidence="7">The sequence shown here is derived from an EMBL/GenBank/DDBJ whole genome shotgun (WGS) entry which is preliminary data.</text>
</comment>
<dbReference type="SMART" id="SM00342">
    <property type="entry name" value="HTH_ARAC"/>
    <property type="match status" value="1"/>
</dbReference>
<dbReference type="PROSITE" id="PS01124">
    <property type="entry name" value="HTH_ARAC_FAMILY_2"/>
    <property type="match status" value="1"/>
</dbReference>
<evidence type="ECO:0000256" key="2">
    <source>
        <dbReference type="ARBA" id="ARBA00023125"/>
    </source>
</evidence>
<dbReference type="GO" id="GO:0043565">
    <property type="term" value="F:sequence-specific DNA binding"/>
    <property type="evidence" value="ECO:0007669"/>
    <property type="project" value="InterPro"/>
</dbReference>
<dbReference type="GO" id="GO:0046677">
    <property type="term" value="P:response to antibiotic"/>
    <property type="evidence" value="ECO:0007669"/>
    <property type="project" value="UniProtKB-KW"/>
</dbReference>
<evidence type="ECO:0000313" key="8">
    <source>
        <dbReference type="Proteomes" id="UP000245817"/>
    </source>
</evidence>
<dbReference type="EMBL" id="SDCA01000040">
    <property type="protein sequence ID" value="TCW90893.1"/>
    <property type="molecule type" value="Genomic_DNA"/>
</dbReference>
<dbReference type="Gene3D" id="1.10.10.60">
    <property type="entry name" value="Homeodomain-like"/>
    <property type="match status" value="2"/>
</dbReference>
<evidence type="ECO:0000256" key="4">
    <source>
        <dbReference type="SAM" id="MobiDB-lite"/>
    </source>
</evidence>
<keyword evidence="2" id="KW-0238">DNA-binding</keyword>
<dbReference type="EMBL" id="PCFF01000030">
    <property type="protein sequence ID" value="PVU60740.1"/>
    <property type="molecule type" value="Genomic_DNA"/>
</dbReference>
<keyword evidence="1" id="KW-0805">Transcription regulation</keyword>
<evidence type="ECO:0000313" key="6">
    <source>
        <dbReference type="EMBL" id="PVU60740.1"/>
    </source>
</evidence>
<gene>
    <name evidence="6" type="ORF">CP554_20610</name>
    <name evidence="7" type="ORF">ETE62_23390</name>
</gene>
<reference evidence="7" key="2">
    <citation type="submission" date="2019-01" db="EMBL/GenBank/DDBJ databases">
        <authorList>
            <person name="Lista F."/>
            <person name="Anselmo A."/>
        </authorList>
    </citation>
    <scope>NUCLEOTIDE SEQUENCE</scope>
    <source>
        <strain evidence="7">22S</strain>
    </source>
</reference>
<dbReference type="SUPFAM" id="SSF46689">
    <property type="entry name" value="Homeodomain-like"/>
    <property type="match status" value="2"/>
</dbReference>
<dbReference type="InterPro" id="IPR050959">
    <property type="entry name" value="MarA-like"/>
</dbReference>
<dbReference type="PANTHER" id="PTHR47504:SF4">
    <property type="entry name" value="MULTIPLE ANTIBIOTIC RESISTANCE PROTEIN MARA"/>
    <property type="match status" value="1"/>
</dbReference>
<dbReference type="Pfam" id="PF12833">
    <property type="entry name" value="HTH_18"/>
    <property type="match status" value="1"/>
</dbReference>
<feature type="region of interest" description="Disordered" evidence="4">
    <location>
        <begin position="113"/>
        <end position="132"/>
    </location>
</feature>
<dbReference type="AlphaFoldDB" id="A0A483F409"/>